<sequence>MSDTMENKELEAGIKMCRIEMEILGAWPDTKYNQWYLKFRFLVPIFLSVFFINIPQTRMLIIVKDNLDDLLEILTTADLIVFIALIKFSSILAKRKDLMVLLNKMRFDWNTADRNHKYEMRKSLIFSKVLMSCYNICTSGTIFIYAASRFLVLRQHNEETRCSNITSMKPMFIRSKFFFETEYSIMFEIIWIGQFIAAFVAKMAFVTYDGFFIFSILHLSAQLINLKIDFRSLPVEENGQNFTQSLKCLVQKHWDLKKFRTLVEENFNQVFLVQMMCYSVTLCLQSYQIVTILTGESEKNSATLEFIVIFTISNILSLLMYCYMGEKLSTESSGLHYAVYDIEWYKLKPSESKLLMIVMHGTKKPLVITAGKFTNLSLSYFMQILKTASGYLSMLLAVQDRL</sequence>
<keyword evidence="7 10" id="KW-0472">Membrane</keyword>
<keyword evidence="3 10" id="KW-0716">Sensory transduction</keyword>
<dbReference type="PANTHER" id="PTHR21137:SF35">
    <property type="entry name" value="ODORANT RECEPTOR 19A-RELATED"/>
    <property type="match status" value="1"/>
</dbReference>
<evidence type="ECO:0000256" key="2">
    <source>
        <dbReference type="ARBA" id="ARBA00022475"/>
    </source>
</evidence>
<dbReference type="GO" id="GO:0005886">
    <property type="term" value="C:plasma membrane"/>
    <property type="evidence" value="ECO:0007669"/>
    <property type="project" value="UniProtKB-SubCell"/>
</dbReference>
<feature type="transmembrane region" description="Helical" evidence="10">
    <location>
        <begin position="124"/>
        <end position="147"/>
    </location>
</feature>
<reference evidence="11 12" key="1">
    <citation type="journal article" date="2024" name="bioRxiv">
        <title>A reference genome for Trichogramma kaykai: A tiny desert-dwelling parasitoid wasp with competing sex-ratio distorters.</title>
        <authorList>
            <person name="Culotta J."/>
            <person name="Lindsey A.R."/>
        </authorList>
    </citation>
    <scope>NUCLEOTIDE SEQUENCE [LARGE SCALE GENOMIC DNA]</scope>
    <source>
        <strain evidence="11 12">KSX58</strain>
    </source>
</reference>
<dbReference type="Proteomes" id="UP001627154">
    <property type="component" value="Unassembled WGS sequence"/>
</dbReference>
<dbReference type="AlphaFoldDB" id="A0ABD2X9Z6"/>
<evidence type="ECO:0000313" key="11">
    <source>
        <dbReference type="EMBL" id="KAL3401883.1"/>
    </source>
</evidence>
<comment type="similarity">
    <text evidence="10">Belongs to the insect chemoreceptor superfamily. Heteromeric odorant receptor channel (TC 1.A.69) family.</text>
</comment>
<evidence type="ECO:0000256" key="8">
    <source>
        <dbReference type="ARBA" id="ARBA00023170"/>
    </source>
</evidence>
<name>A0ABD2X9Z6_9HYME</name>
<keyword evidence="8 10" id="KW-0675">Receptor</keyword>
<feature type="transmembrane region" description="Helical" evidence="10">
    <location>
        <begin position="189"/>
        <end position="217"/>
    </location>
</feature>
<evidence type="ECO:0000256" key="5">
    <source>
        <dbReference type="ARBA" id="ARBA00022725"/>
    </source>
</evidence>
<keyword evidence="9 10" id="KW-0807">Transducer</keyword>
<dbReference type="GO" id="GO:0007165">
    <property type="term" value="P:signal transduction"/>
    <property type="evidence" value="ECO:0007669"/>
    <property type="project" value="UniProtKB-KW"/>
</dbReference>
<feature type="transmembrane region" description="Helical" evidence="10">
    <location>
        <begin position="302"/>
        <end position="323"/>
    </location>
</feature>
<keyword evidence="12" id="KW-1185">Reference proteome</keyword>
<evidence type="ECO:0000256" key="7">
    <source>
        <dbReference type="ARBA" id="ARBA00023136"/>
    </source>
</evidence>
<evidence type="ECO:0000256" key="9">
    <source>
        <dbReference type="ARBA" id="ARBA00023224"/>
    </source>
</evidence>
<evidence type="ECO:0000256" key="1">
    <source>
        <dbReference type="ARBA" id="ARBA00004651"/>
    </source>
</evidence>
<comment type="caution">
    <text evidence="11">The sequence shown here is derived from an EMBL/GenBank/DDBJ whole genome shotgun (WGS) entry which is preliminary data.</text>
</comment>
<dbReference type="GO" id="GO:0007608">
    <property type="term" value="P:sensory perception of smell"/>
    <property type="evidence" value="ECO:0007669"/>
    <property type="project" value="UniProtKB-KW"/>
</dbReference>
<evidence type="ECO:0000256" key="10">
    <source>
        <dbReference type="RuleBase" id="RU351113"/>
    </source>
</evidence>
<protein>
    <recommendedName>
        <fullName evidence="10">Odorant receptor</fullName>
    </recommendedName>
</protein>
<keyword evidence="6 10" id="KW-1133">Transmembrane helix</keyword>
<evidence type="ECO:0000256" key="3">
    <source>
        <dbReference type="ARBA" id="ARBA00022606"/>
    </source>
</evidence>
<keyword evidence="5 10" id="KW-0552">Olfaction</keyword>
<dbReference type="Pfam" id="PF02949">
    <property type="entry name" value="7tm_6"/>
    <property type="match status" value="1"/>
</dbReference>
<evidence type="ECO:0000313" key="12">
    <source>
        <dbReference type="Proteomes" id="UP001627154"/>
    </source>
</evidence>
<dbReference type="EMBL" id="JBJJXI010000043">
    <property type="protein sequence ID" value="KAL3401883.1"/>
    <property type="molecule type" value="Genomic_DNA"/>
</dbReference>
<dbReference type="PANTHER" id="PTHR21137">
    <property type="entry name" value="ODORANT RECEPTOR"/>
    <property type="match status" value="1"/>
</dbReference>
<evidence type="ECO:0000256" key="6">
    <source>
        <dbReference type="ARBA" id="ARBA00022989"/>
    </source>
</evidence>
<accession>A0ABD2X9Z6</accession>
<comment type="subcellular location">
    <subcellularLocation>
        <location evidence="1 10">Cell membrane</location>
        <topology evidence="1 10">Multi-pass membrane protein</topology>
    </subcellularLocation>
</comment>
<keyword evidence="2" id="KW-1003">Cell membrane</keyword>
<organism evidence="11 12">
    <name type="scientific">Trichogramma kaykai</name>
    <dbReference type="NCBI Taxonomy" id="54128"/>
    <lineage>
        <taxon>Eukaryota</taxon>
        <taxon>Metazoa</taxon>
        <taxon>Ecdysozoa</taxon>
        <taxon>Arthropoda</taxon>
        <taxon>Hexapoda</taxon>
        <taxon>Insecta</taxon>
        <taxon>Pterygota</taxon>
        <taxon>Neoptera</taxon>
        <taxon>Endopterygota</taxon>
        <taxon>Hymenoptera</taxon>
        <taxon>Apocrita</taxon>
        <taxon>Proctotrupomorpha</taxon>
        <taxon>Chalcidoidea</taxon>
        <taxon>Trichogrammatidae</taxon>
        <taxon>Trichogramma</taxon>
    </lineage>
</organism>
<feature type="transmembrane region" description="Helical" evidence="10">
    <location>
        <begin position="73"/>
        <end position="93"/>
    </location>
</feature>
<feature type="transmembrane region" description="Helical" evidence="10">
    <location>
        <begin position="41"/>
        <end position="61"/>
    </location>
</feature>
<proteinExistence type="inferred from homology"/>
<evidence type="ECO:0000256" key="4">
    <source>
        <dbReference type="ARBA" id="ARBA00022692"/>
    </source>
</evidence>
<gene>
    <name evidence="11" type="ORF">TKK_005228</name>
</gene>
<dbReference type="InterPro" id="IPR004117">
    <property type="entry name" value="7tm6_olfct_rcpt"/>
</dbReference>
<keyword evidence="4 10" id="KW-0812">Transmembrane</keyword>
<comment type="caution">
    <text evidence="10">Lacks conserved residue(s) required for the propagation of feature annotation.</text>
</comment>
<feature type="transmembrane region" description="Helical" evidence="10">
    <location>
        <begin position="270"/>
        <end position="290"/>
    </location>
</feature>